<dbReference type="KEGG" id="pdic:118498651"/>
<dbReference type="InterPro" id="IPR000276">
    <property type="entry name" value="GPCR_Rhodpsn"/>
</dbReference>
<keyword evidence="10 11" id="KW-0807">Transducer</keyword>
<evidence type="ECO:0000256" key="11">
    <source>
        <dbReference type="RuleBase" id="RU000688"/>
    </source>
</evidence>
<evidence type="ECO:0000256" key="12">
    <source>
        <dbReference type="RuleBase" id="RU363047"/>
    </source>
</evidence>
<feature type="transmembrane region" description="Helical" evidence="12">
    <location>
        <begin position="237"/>
        <end position="258"/>
    </location>
</feature>
<evidence type="ECO:0000256" key="9">
    <source>
        <dbReference type="ARBA" id="ARBA00023170"/>
    </source>
</evidence>
<dbReference type="Pfam" id="PF13853">
    <property type="entry name" value="7tm_4"/>
    <property type="match status" value="1"/>
</dbReference>
<evidence type="ECO:0000256" key="1">
    <source>
        <dbReference type="ARBA" id="ARBA00003929"/>
    </source>
</evidence>
<protein>
    <recommendedName>
        <fullName evidence="12">Olfactory receptor</fullName>
    </recommendedName>
</protein>
<dbReference type="GO" id="GO:0004984">
    <property type="term" value="F:olfactory receptor activity"/>
    <property type="evidence" value="ECO:0007669"/>
    <property type="project" value="InterPro"/>
</dbReference>
<evidence type="ECO:0000256" key="5">
    <source>
        <dbReference type="ARBA" id="ARBA00022725"/>
    </source>
</evidence>
<evidence type="ECO:0000313" key="14">
    <source>
        <dbReference type="Proteomes" id="UP000504628"/>
    </source>
</evidence>
<dbReference type="Gene3D" id="1.20.1070.10">
    <property type="entry name" value="Rhodopsin 7-helix transmembrane proteins"/>
    <property type="match status" value="1"/>
</dbReference>
<dbReference type="InterPro" id="IPR000725">
    <property type="entry name" value="Olfact_rcpt"/>
</dbReference>
<sequence>MRPENQSSVSEFLLLGLHIQPEHEGVFFTLFLGMYLTTVLGNLLIILLIRLDSRLHTPMYFFLSHLAFSDISLSSVTVPKMLMNMETQQQSIPYVGCISQLYFFILFGSLDNFLLAVMAYDRYVAICHPLHYTTIMRERLCVLLVAASWIIACDHALLHTLLLARLSFCANNIITHFFCDLTVLLKLSCSHISLNEMVIFIEGGMLYFPPLAIVLGSYIQIGTIILRAPSTKRLFKVFSTCGSHLLVVSLYYGTLAVVYFLSSSWDSKNIIASVMYTVVTPMLNPFIYSLRNRDIKQALEMFVNRVNLFKWKSLNPLTAVRSTVRHMY</sequence>
<feature type="transmembrane region" description="Helical" evidence="12">
    <location>
        <begin position="101"/>
        <end position="120"/>
    </location>
</feature>
<dbReference type="InterPro" id="IPR017452">
    <property type="entry name" value="GPCR_Rhodpsn_7TM"/>
</dbReference>
<comment type="subcellular location">
    <subcellularLocation>
        <location evidence="12">Cell membrane</location>
        <topology evidence="12">Multi-pass membrane protein</topology>
    </subcellularLocation>
    <subcellularLocation>
        <location evidence="2">Membrane</location>
        <topology evidence="2">Multi-pass membrane protein</topology>
    </subcellularLocation>
</comment>
<dbReference type="PROSITE" id="PS00237">
    <property type="entry name" value="G_PROTEIN_RECEP_F1_1"/>
    <property type="match status" value="1"/>
</dbReference>
<dbReference type="Proteomes" id="UP000504628">
    <property type="component" value="Unplaced"/>
</dbReference>
<dbReference type="PRINTS" id="PR00237">
    <property type="entry name" value="GPCRRHODOPSN"/>
</dbReference>
<evidence type="ECO:0000256" key="6">
    <source>
        <dbReference type="ARBA" id="ARBA00022989"/>
    </source>
</evidence>
<dbReference type="SUPFAM" id="SSF81321">
    <property type="entry name" value="Family A G protein-coupled receptor-like"/>
    <property type="match status" value="1"/>
</dbReference>
<reference evidence="15" key="1">
    <citation type="submission" date="2025-08" db="UniProtKB">
        <authorList>
            <consortium name="RefSeq"/>
        </authorList>
    </citation>
    <scope>IDENTIFICATION</scope>
    <source>
        <tissue evidence="15">Muscle</tissue>
    </source>
</reference>
<feature type="transmembrane region" description="Helical" evidence="12">
    <location>
        <begin position="206"/>
        <end position="225"/>
    </location>
</feature>
<dbReference type="GO" id="GO:0004930">
    <property type="term" value="F:G protein-coupled receptor activity"/>
    <property type="evidence" value="ECO:0007669"/>
    <property type="project" value="UniProtKB-KW"/>
</dbReference>
<dbReference type="FunFam" id="1.20.1070.10:FF:000009">
    <property type="entry name" value="Olfactory receptor"/>
    <property type="match status" value="1"/>
</dbReference>
<accession>A0A7E6D2I6</accession>
<evidence type="ECO:0000256" key="7">
    <source>
        <dbReference type="ARBA" id="ARBA00023040"/>
    </source>
</evidence>
<proteinExistence type="inferred from homology"/>
<keyword evidence="7 11" id="KW-0297">G-protein coupled receptor</keyword>
<feature type="transmembrane region" description="Helical" evidence="12">
    <location>
        <begin position="140"/>
        <end position="158"/>
    </location>
</feature>
<dbReference type="OrthoDB" id="9831531at2759"/>
<keyword evidence="5 12" id="KW-0552">Olfaction</keyword>
<dbReference type="GO" id="GO:0005886">
    <property type="term" value="C:plasma membrane"/>
    <property type="evidence" value="ECO:0007669"/>
    <property type="project" value="UniProtKB-SubCell"/>
</dbReference>
<evidence type="ECO:0000256" key="2">
    <source>
        <dbReference type="ARBA" id="ARBA00004141"/>
    </source>
</evidence>
<feature type="domain" description="G-protein coupled receptors family 1 profile" evidence="13">
    <location>
        <begin position="41"/>
        <end position="288"/>
    </location>
</feature>
<evidence type="ECO:0000313" key="15">
    <source>
        <dbReference type="RefSeq" id="XP_035873171.1"/>
    </source>
</evidence>
<keyword evidence="6 12" id="KW-1133">Transmembrane helix</keyword>
<keyword evidence="9 11" id="KW-0675">Receptor</keyword>
<comment type="similarity">
    <text evidence="11">Belongs to the G-protein coupled receptor 1 family.</text>
</comment>
<dbReference type="PROSITE" id="PS50262">
    <property type="entry name" value="G_PROTEIN_RECEP_F1_2"/>
    <property type="match status" value="1"/>
</dbReference>
<feature type="transmembrane region" description="Helical" evidence="12">
    <location>
        <begin position="26"/>
        <end position="48"/>
    </location>
</feature>
<keyword evidence="12" id="KW-1003">Cell membrane</keyword>
<evidence type="ECO:0000256" key="8">
    <source>
        <dbReference type="ARBA" id="ARBA00023136"/>
    </source>
</evidence>
<dbReference type="PANTHER" id="PTHR48001">
    <property type="entry name" value="OLFACTORY RECEPTOR"/>
    <property type="match status" value="1"/>
</dbReference>
<comment type="function">
    <text evidence="1">Putative odorant or sperm cell receptor.</text>
</comment>
<evidence type="ECO:0000259" key="13">
    <source>
        <dbReference type="PROSITE" id="PS50262"/>
    </source>
</evidence>
<dbReference type="RefSeq" id="XP_035873171.1">
    <property type="nucleotide sequence ID" value="XM_036017278.1"/>
</dbReference>
<dbReference type="GeneID" id="118498651"/>
<feature type="transmembrane region" description="Helical" evidence="12">
    <location>
        <begin position="60"/>
        <end position="81"/>
    </location>
</feature>
<evidence type="ECO:0000256" key="3">
    <source>
        <dbReference type="ARBA" id="ARBA00022606"/>
    </source>
</evidence>
<dbReference type="AlphaFoldDB" id="A0A7E6D2I6"/>
<dbReference type="InParanoid" id="A0A7E6D2I6"/>
<evidence type="ECO:0000256" key="10">
    <source>
        <dbReference type="ARBA" id="ARBA00023224"/>
    </source>
</evidence>
<gene>
    <name evidence="15" type="primary">LOC118498651</name>
</gene>
<keyword evidence="3 12" id="KW-0716">Sensory transduction</keyword>
<dbReference type="PRINTS" id="PR00245">
    <property type="entry name" value="OLFACTORYR"/>
</dbReference>
<keyword evidence="8 12" id="KW-0472">Membrane</keyword>
<keyword evidence="4 11" id="KW-0812">Transmembrane</keyword>
<keyword evidence="14" id="KW-1185">Reference proteome</keyword>
<organism evidence="14 15">
    <name type="scientific">Phyllostomus discolor</name>
    <name type="common">pale spear-nosed bat</name>
    <dbReference type="NCBI Taxonomy" id="89673"/>
    <lineage>
        <taxon>Eukaryota</taxon>
        <taxon>Metazoa</taxon>
        <taxon>Chordata</taxon>
        <taxon>Craniata</taxon>
        <taxon>Vertebrata</taxon>
        <taxon>Euteleostomi</taxon>
        <taxon>Mammalia</taxon>
        <taxon>Eutheria</taxon>
        <taxon>Laurasiatheria</taxon>
        <taxon>Chiroptera</taxon>
        <taxon>Yangochiroptera</taxon>
        <taxon>Phyllostomidae</taxon>
        <taxon>Phyllostominae</taxon>
        <taxon>Phyllostomus</taxon>
    </lineage>
</organism>
<feature type="transmembrane region" description="Helical" evidence="12">
    <location>
        <begin position="270"/>
        <end position="290"/>
    </location>
</feature>
<name>A0A7E6D2I6_9CHIR</name>
<evidence type="ECO:0000256" key="4">
    <source>
        <dbReference type="ARBA" id="ARBA00022692"/>
    </source>
</evidence>